<name>A0A392USS5_9FABA</name>
<dbReference type="Proteomes" id="UP000265520">
    <property type="component" value="Unassembled WGS sequence"/>
</dbReference>
<comment type="caution">
    <text evidence="1">The sequence shown here is derived from an EMBL/GenBank/DDBJ whole genome shotgun (WGS) entry which is preliminary data.</text>
</comment>
<evidence type="ECO:0000313" key="1">
    <source>
        <dbReference type="EMBL" id="MCI79074.1"/>
    </source>
</evidence>
<protein>
    <submittedName>
        <fullName evidence="1">Uncharacterized protein</fullName>
    </submittedName>
</protein>
<feature type="non-terminal residue" evidence="1">
    <location>
        <position position="17"/>
    </location>
</feature>
<organism evidence="1 2">
    <name type="scientific">Trifolium medium</name>
    <dbReference type="NCBI Taxonomy" id="97028"/>
    <lineage>
        <taxon>Eukaryota</taxon>
        <taxon>Viridiplantae</taxon>
        <taxon>Streptophyta</taxon>
        <taxon>Embryophyta</taxon>
        <taxon>Tracheophyta</taxon>
        <taxon>Spermatophyta</taxon>
        <taxon>Magnoliopsida</taxon>
        <taxon>eudicotyledons</taxon>
        <taxon>Gunneridae</taxon>
        <taxon>Pentapetalae</taxon>
        <taxon>rosids</taxon>
        <taxon>fabids</taxon>
        <taxon>Fabales</taxon>
        <taxon>Fabaceae</taxon>
        <taxon>Papilionoideae</taxon>
        <taxon>50 kb inversion clade</taxon>
        <taxon>NPAAA clade</taxon>
        <taxon>Hologalegina</taxon>
        <taxon>IRL clade</taxon>
        <taxon>Trifolieae</taxon>
        <taxon>Trifolium</taxon>
    </lineage>
</organism>
<keyword evidence="2" id="KW-1185">Reference proteome</keyword>
<proteinExistence type="predicted"/>
<gene>
    <name evidence="1" type="ORF">A2U01_0100345</name>
</gene>
<sequence length="17" mass="2007">MEDSQCLVEQRKIAFLP</sequence>
<dbReference type="AlphaFoldDB" id="A0A392USS5"/>
<dbReference type="EMBL" id="LXQA010965445">
    <property type="protein sequence ID" value="MCI79074.1"/>
    <property type="molecule type" value="Genomic_DNA"/>
</dbReference>
<reference evidence="1 2" key="1">
    <citation type="journal article" date="2018" name="Front. Plant Sci.">
        <title>Red Clover (Trifolium pratense) and Zigzag Clover (T. medium) - A Picture of Genomic Similarities and Differences.</title>
        <authorList>
            <person name="Dluhosova J."/>
            <person name="Istvanek J."/>
            <person name="Nedelnik J."/>
            <person name="Repkova J."/>
        </authorList>
    </citation>
    <scope>NUCLEOTIDE SEQUENCE [LARGE SCALE GENOMIC DNA]</scope>
    <source>
        <strain evidence="2">cv. 10/8</strain>
        <tissue evidence="1">Leaf</tissue>
    </source>
</reference>
<evidence type="ECO:0000313" key="2">
    <source>
        <dbReference type="Proteomes" id="UP000265520"/>
    </source>
</evidence>
<accession>A0A392USS5</accession>